<protein>
    <submittedName>
        <fullName evidence="2">Extradiol dioxygenase</fullName>
    </submittedName>
</protein>
<dbReference type="GO" id="GO:0051213">
    <property type="term" value="F:dioxygenase activity"/>
    <property type="evidence" value="ECO:0007669"/>
    <property type="project" value="UniProtKB-KW"/>
</dbReference>
<evidence type="ECO:0000313" key="2">
    <source>
        <dbReference type="EMBL" id="OWU77822.1"/>
    </source>
</evidence>
<dbReference type="SUPFAM" id="SSF54593">
    <property type="entry name" value="Glyoxalase/Bleomycin resistance protein/Dihydroxybiphenyl dioxygenase"/>
    <property type="match status" value="1"/>
</dbReference>
<evidence type="ECO:0000259" key="1">
    <source>
        <dbReference type="PROSITE" id="PS51819"/>
    </source>
</evidence>
<dbReference type="PANTHER" id="PTHR36437:SF2">
    <property type="entry name" value="GLYOXALASE_BLEOMYCIN RESISTANCE PROTEIN_DIOXYGENASE"/>
    <property type="match status" value="1"/>
</dbReference>
<proteinExistence type="predicted"/>
<dbReference type="Proteomes" id="UP000215377">
    <property type="component" value="Unassembled WGS sequence"/>
</dbReference>
<dbReference type="Gene3D" id="3.10.180.10">
    <property type="entry name" value="2,3-Dihydroxybiphenyl 1,2-Dioxygenase, domain 1"/>
    <property type="match status" value="1"/>
</dbReference>
<keyword evidence="2" id="KW-0560">Oxidoreductase</keyword>
<evidence type="ECO:0000313" key="3">
    <source>
        <dbReference type="Proteomes" id="UP000215377"/>
    </source>
</evidence>
<accession>A0A225NSJ6</accession>
<dbReference type="EMBL" id="AQQR01000001">
    <property type="protein sequence ID" value="OWU77822.1"/>
    <property type="molecule type" value="Genomic_DNA"/>
</dbReference>
<dbReference type="AlphaFoldDB" id="A0A225NSJ6"/>
<dbReference type="OrthoDB" id="9794917at2"/>
<dbReference type="RefSeq" id="WP_088648490.1">
    <property type="nucleotide sequence ID" value="NZ_AQQR01000001.1"/>
</dbReference>
<name>A0A225NSJ6_9RHOB</name>
<dbReference type="Pfam" id="PF00903">
    <property type="entry name" value="Glyoxalase"/>
    <property type="match status" value="1"/>
</dbReference>
<gene>
    <name evidence="2" type="ORF">ATO3_04050</name>
</gene>
<dbReference type="InterPro" id="IPR004360">
    <property type="entry name" value="Glyas_Fos-R_dOase_dom"/>
</dbReference>
<dbReference type="PANTHER" id="PTHR36437">
    <property type="entry name" value="GLYOXALASE/BLEOMYCIN RESISTANCE PROTEIN/DIOXYGENASE"/>
    <property type="match status" value="1"/>
</dbReference>
<comment type="caution">
    <text evidence="2">The sequence shown here is derived from an EMBL/GenBank/DDBJ whole genome shotgun (WGS) entry which is preliminary data.</text>
</comment>
<keyword evidence="2" id="KW-0223">Dioxygenase</keyword>
<sequence length="140" mass="15129">MTGATGTSLWAITLVVPDYDAAIAFYVGKLGFILAEDIAQHSESGPKRWVRIVPPGGGCSLVLGRAVGAGQQAAIGNQTGGRVGFFLQTDDFERDHAAMLAKGVIFEEAPRREPYGIVAVWRDPFGNRWDLLERWDAPNG</sequence>
<dbReference type="InterPro" id="IPR037523">
    <property type="entry name" value="VOC_core"/>
</dbReference>
<feature type="domain" description="VOC" evidence="1">
    <location>
        <begin position="8"/>
        <end position="134"/>
    </location>
</feature>
<organism evidence="2 3">
    <name type="scientific">Marinibacterium profundimaris</name>
    <dbReference type="NCBI Taxonomy" id="1679460"/>
    <lineage>
        <taxon>Bacteria</taxon>
        <taxon>Pseudomonadati</taxon>
        <taxon>Pseudomonadota</taxon>
        <taxon>Alphaproteobacteria</taxon>
        <taxon>Rhodobacterales</taxon>
        <taxon>Paracoccaceae</taxon>
        <taxon>Marinibacterium</taxon>
    </lineage>
</organism>
<dbReference type="InterPro" id="IPR029068">
    <property type="entry name" value="Glyas_Bleomycin-R_OHBP_Dase"/>
</dbReference>
<keyword evidence="3" id="KW-1185">Reference proteome</keyword>
<reference evidence="2 3" key="1">
    <citation type="submission" date="2013-04" db="EMBL/GenBank/DDBJ databases">
        <title>Oceanicola sp. 22II1-22F33 Genome Sequencing.</title>
        <authorList>
            <person name="Lai Q."/>
            <person name="Li G."/>
            <person name="Shao Z."/>
        </authorList>
    </citation>
    <scope>NUCLEOTIDE SEQUENCE [LARGE SCALE GENOMIC DNA]</scope>
    <source>
        <strain evidence="2 3">22II1-22F33</strain>
    </source>
</reference>
<dbReference type="PROSITE" id="PS51819">
    <property type="entry name" value="VOC"/>
    <property type="match status" value="1"/>
</dbReference>